<evidence type="ECO:0000256" key="6">
    <source>
        <dbReference type="ARBA" id="ARBA00023034"/>
    </source>
</evidence>
<dbReference type="InterPro" id="IPR016159">
    <property type="entry name" value="Cullin_repeat-like_dom_sf"/>
</dbReference>
<dbReference type="PANTHER" id="PTHR21311:SF0">
    <property type="entry name" value="CONSERVED OLIGOMERIC GOLGI COMPLEX SUBUNIT 8"/>
    <property type="match status" value="1"/>
</dbReference>
<evidence type="ECO:0000256" key="8">
    <source>
        <dbReference type="ARBA" id="ARBA00031347"/>
    </source>
</evidence>
<evidence type="ECO:0000256" key="7">
    <source>
        <dbReference type="ARBA" id="ARBA00023136"/>
    </source>
</evidence>
<keyword evidence="5" id="KW-0653">Protein transport</keyword>
<dbReference type="AlphaFoldDB" id="W6MU15"/>
<name>W6MU15_9ASCO</name>
<dbReference type="GO" id="GO:0017119">
    <property type="term" value="C:Golgi transport complex"/>
    <property type="evidence" value="ECO:0007669"/>
    <property type="project" value="InterPro"/>
</dbReference>
<reference evidence="10" key="1">
    <citation type="submission" date="2013-12" db="EMBL/GenBank/DDBJ databases">
        <authorList>
            <person name="Genoscope - CEA"/>
        </authorList>
    </citation>
    <scope>NUCLEOTIDE SEQUENCE</scope>
    <source>
        <strain evidence="10">CBS 1993</strain>
    </source>
</reference>
<dbReference type="EMBL" id="HG793126">
    <property type="protein sequence ID" value="CDK25375.1"/>
    <property type="molecule type" value="Genomic_DNA"/>
</dbReference>
<keyword evidence="6" id="KW-0333">Golgi apparatus</keyword>
<evidence type="ECO:0000256" key="4">
    <source>
        <dbReference type="ARBA" id="ARBA00022448"/>
    </source>
</evidence>
<evidence type="ECO:0000256" key="9">
    <source>
        <dbReference type="SAM" id="MobiDB-lite"/>
    </source>
</evidence>
<feature type="compositionally biased region" description="Acidic residues" evidence="9">
    <location>
        <begin position="141"/>
        <end position="156"/>
    </location>
</feature>
<gene>
    <name evidence="10" type="ORF">KUCA_T00001344001</name>
</gene>
<accession>W6MU15</accession>
<dbReference type="HOGENOM" id="CLU_044223_0_0_1"/>
<organism evidence="10 11">
    <name type="scientific">Kuraishia capsulata CBS 1993</name>
    <dbReference type="NCBI Taxonomy" id="1382522"/>
    <lineage>
        <taxon>Eukaryota</taxon>
        <taxon>Fungi</taxon>
        <taxon>Dikarya</taxon>
        <taxon>Ascomycota</taxon>
        <taxon>Saccharomycotina</taxon>
        <taxon>Pichiomycetes</taxon>
        <taxon>Pichiales</taxon>
        <taxon>Pichiaceae</taxon>
        <taxon>Kuraishia</taxon>
    </lineage>
</organism>
<comment type="subcellular location">
    <subcellularLocation>
        <location evidence="1">Golgi apparatus membrane</location>
        <topology evidence="1">Peripheral membrane protein</topology>
    </subcellularLocation>
</comment>
<dbReference type="Pfam" id="PF04124">
    <property type="entry name" value="Dor1"/>
    <property type="match status" value="1"/>
</dbReference>
<evidence type="ECO:0000256" key="2">
    <source>
        <dbReference type="ARBA" id="ARBA00006419"/>
    </source>
</evidence>
<dbReference type="PANTHER" id="PTHR21311">
    <property type="entry name" value="CONSERVED OLIGOMERIC GOLGI COMPLEX COMPONENT 8"/>
    <property type="match status" value="1"/>
</dbReference>
<dbReference type="OrthoDB" id="1661054at2759"/>
<dbReference type="InterPro" id="IPR007255">
    <property type="entry name" value="COG8"/>
</dbReference>
<comment type="similarity">
    <text evidence="2">Belongs to the COG8 family.</text>
</comment>
<dbReference type="RefSeq" id="XP_022457387.1">
    <property type="nucleotide sequence ID" value="XM_022603513.1"/>
</dbReference>
<protein>
    <recommendedName>
        <fullName evidence="3">Conserved oligomeric Golgi complex subunit 8</fullName>
    </recommendedName>
    <alternativeName>
        <fullName evidence="8">Component of oligomeric Golgi complex 8</fullName>
    </alternativeName>
</protein>
<sequence>MSAEVAPSSDNLLNIGVLLETLAKDVAPNIVDLLSEEEYKQQSLVFLNELLSRKDSDLLLATSVPPSLDSEQSSKTLIEEVAELDNKQRTLVQQLKNTLTSNISLVLETNAQVENVFNVFQGEFSGSVKTIRNSFGRYQSDEDEDKNEDGEEDEVETHEIDARHRGDDDESIGWKDFTGLADSKASNSQSSFIVLKNMDGIMDILELPALANACVKQGHYAECVEIASHVRRLAIRYSDIAIISQVEMAIKREVKEMQVGLIRLLNADLKQTSIIKIISYLKRIGPLNVDDDNRSANSMGNEQLKQIFLKSRYQFIMNELDVLSPLKQSNSMEKYLKRSIEVIREYCFATLMSYDSVFPEEGSSQVISRATKTLLYSFISAVISRLSAILRESLPMITEKSVKDGLLLQVIYCCQSLGRVGGDFSVILLNDLQQSLPGEEVISKQAWCLVLKKQKDLVKSLNNPLST</sequence>
<feature type="region of interest" description="Disordered" evidence="9">
    <location>
        <begin position="136"/>
        <end position="168"/>
    </location>
</feature>
<dbReference type="STRING" id="1382522.W6MU15"/>
<evidence type="ECO:0000313" key="11">
    <source>
        <dbReference type="Proteomes" id="UP000019384"/>
    </source>
</evidence>
<reference evidence="10" key="2">
    <citation type="submission" date="2014-02" db="EMBL/GenBank/DDBJ databases">
        <title>Complete DNA sequence of /Kuraishia capsulata/ illustrates novel genomic features among budding yeasts (/Saccharomycotina/).</title>
        <authorList>
            <person name="Morales L."/>
            <person name="Noel B."/>
            <person name="Porcel B."/>
            <person name="Marcet-Houben M."/>
            <person name="Hullo M-F."/>
            <person name="Sacerdot C."/>
            <person name="Tekaia F."/>
            <person name="Leh-Louis V."/>
            <person name="Despons L."/>
            <person name="Khanna V."/>
            <person name="Aury J-M."/>
            <person name="Barbe V."/>
            <person name="Couloux A."/>
            <person name="Labadie K."/>
            <person name="Pelletier E."/>
            <person name="Souciet J-L."/>
            <person name="Boekhout T."/>
            <person name="Gabaldon T."/>
            <person name="Wincker P."/>
            <person name="Dujon B."/>
        </authorList>
    </citation>
    <scope>NUCLEOTIDE SEQUENCE</scope>
    <source>
        <strain evidence="10">CBS 1993</strain>
    </source>
</reference>
<evidence type="ECO:0000256" key="5">
    <source>
        <dbReference type="ARBA" id="ARBA00022927"/>
    </source>
</evidence>
<keyword evidence="7" id="KW-0472">Membrane</keyword>
<feature type="compositionally biased region" description="Basic and acidic residues" evidence="9">
    <location>
        <begin position="157"/>
        <end position="167"/>
    </location>
</feature>
<dbReference type="GO" id="GO:0000139">
    <property type="term" value="C:Golgi membrane"/>
    <property type="evidence" value="ECO:0007669"/>
    <property type="project" value="UniProtKB-SubCell"/>
</dbReference>
<dbReference type="Proteomes" id="UP000019384">
    <property type="component" value="Unassembled WGS sequence"/>
</dbReference>
<evidence type="ECO:0000313" key="10">
    <source>
        <dbReference type="EMBL" id="CDK25375.1"/>
    </source>
</evidence>
<keyword evidence="11" id="KW-1185">Reference proteome</keyword>
<dbReference type="SUPFAM" id="SSF74788">
    <property type="entry name" value="Cullin repeat-like"/>
    <property type="match status" value="1"/>
</dbReference>
<keyword evidence="4" id="KW-0813">Transport</keyword>
<dbReference type="GO" id="GO:0032258">
    <property type="term" value="P:cytoplasm to vacuole targeting by the Cvt pathway"/>
    <property type="evidence" value="ECO:0007669"/>
    <property type="project" value="TreeGrafter"/>
</dbReference>
<evidence type="ECO:0000256" key="1">
    <source>
        <dbReference type="ARBA" id="ARBA00004395"/>
    </source>
</evidence>
<dbReference type="GeneID" id="34518775"/>
<proteinExistence type="inferred from homology"/>
<evidence type="ECO:0000256" key="3">
    <source>
        <dbReference type="ARBA" id="ARBA00020983"/>
    </source>
</evidence>
<dbReference type="GO" id="GO:0006891">
    <property type="term" value="P:intra-Golgi vesicle-mediated transport"/>
    <property type="evidence" value="ECO:0007669"/>
    <property type="project" value="TreeGrafter"/>
</dbReference>